<dbReference type="Gene3D" id="1.25.40.20">
    <property type="entry name" value="Ankyrin repeat-containing domain"/>
    <property type="match status" value="1"/>
</dbReference>
<dbReference type="OrthoDB" id="5815001at2759"/>
<dbReference type="PROSITE" id="PS50088">
    <property type="entry name" value="ANK_REPEAT"/>
    <property type="match status" value="2"/>
</dbReference>
<evidence type="ECO:0000256" key="3">
    <source>
        <dbReference type="PROSITE-ProRule" id="PRU00023"/>
    </source>
</evidence>
<protein>
    <submittedName>
        <fullName evidence="4">Uncharacterized protein</fullName>
    </submittedName>
</protein>
<dbReference type="Pfam" id="PF12796">
    <property type="entry name" value="Ank_2"/>
    <property type="match status" value="1"/>
</dbReference>
<dbReference type="InterPro" id="IPR036770">
    <property type="entry name" value="Ankyrin_rpt-contain_sf"/>
</dbReference>
<accession>A0A3P7NZ53</accession>
<evidence type="ECO:0000256" key="2">
    <source>
        <dbReference type="ARBA" id="ARBA00023043"/>
    </source>
</evidence>
<feature type="repeat" description="ANK" evidence="3">
    <location>
        <begin position="79"/>
        <end position="111"/>
    </location>
</feature>
<reference evidence="4 5" key="1">
    <citation type="submission" date="2018-11" db="EMBL/GenBank/DDBJ databases">
        <authorList>
            <consortium name="Pathogen Informatics"/>
        </authorList>
    </citation>
    <scope>NUCLEOTIDE SEQUENCE [LARGE SCALE GENOMIC DNA]</scope>
</reference>
<dbReference type="AlphaFoldDB" id="A0A3P7NZ53"/>
<dbReference type="EMBL" id="UYRV01126446">
    <property type="protein sequence ID" value="VDN35271.1"/>
    <property type="molecule type" value="Genomic_DNA"/>
</dbReference>
<evidence type="ECO:0000313" key="5">
    <source>
        <dbReference type="Proteomes" id="UP000271889"/>
    </source>
</evidence>
<keyword evidence="2 3" id="KW-0040">ANK repeat</keyword>
<gene>
    <name evidence="4" type="ORF">CGOC_LOCUS12881</name>
</gene>
<proteinExistence type="predicted"/>
<dbReference type="Proteomes" id="UP000271889">
    <property type="component" value="Unassembled WGS sequence"/>
</dbReference>
<dbReference type="SUPFAM" id="SSF48403">
    <property type="entry name" value="Ankyrin repeat"/>
    <property type="match status" value="1"/>
</dbReference>
<name>A0A3P7NZ53_CYLGO</name>
<feature type="repeat" description="ANK" evidence="3">
    <location>
        <begin position="16"/>
        <end position="43"/>
    </location>
</feature>
<keyword evidence="1" id="KW-0677">Repeat</keyword>
<dbReference type="Pfam" id="PF00023">
    <property type="entry name" value="Ank"/>
    <property type="match status" value="1"/>
</dbReference>
<dbReference type="SMART" id="SM00248">
    <property type="entry name" value="ANK"/>
    <property type="match status" value="3"/>
</dbReference>
<evidence type="ECO:0000256" key="1">
    <source>
        <dbReference type="ARBA" id="ARBA00022737"/>
    </source>
</evidence>
<dbReference type="InterPro" id="IPR002110">
    <property type="entry name" value="Ankyrin_rpt"/>
</dbReference>
<evidence type="ECO:0000313" key="4">
    <source>
        <dbReference type="EMBL" id="VDN35271.1"/>
    </source>
</evidence>
<keyword evidence="5" id="KW-1185">Reference proteome</keyword>
<sequence length="135" mass="14973">MPKDRLDIDESHKWLLHTAADKGCLDVCKMLIENGYDPRLRNDRMELPLHLAAQSNSADVVQYLLGLAPDTIDDESNLPSFTPFLTAVNYEALDTVKVLVEHGANILLIDREGRTPIMSATQHSAVDMLSVSVLC</sequence>
<dbReference type="PANTHER" id="PTHR24198">
    <property type="entry name" value="ANKYRIN REPEAT AND PROTEIN KINASE DOMAIN-CONTAINING PROTEIN"/>
    <property type="match status" value="1"/>
</dbReference>
<dbReference type="PANTHER" id="PTHR24198:SF165">
    <property type="entry name" value="ANKYRIN REPEAT-CONTAINING PROTEIN-RELATED"/>
    <property type="match status" value="1"/>
</dbReference>
<organism evidence="4 5">
    <name type="scientific">Cylicostephanus goldi</name>
    <name type="common">Nematode worm</name>
    <dbReference type="NCBI Taxonomy" id="71465"/>
    <lineage>
        <taxon>Eukaryota</taxon>
        <taxon>Metazoa</taxon>
        <taxon>Ecdysozoa</taxon>
        <taxon>Nematoda</taxon>
        <taxon>Chromadorea</taxon>
        <taxon>Rhabditida</taxon>
        <taxon>Rhabditina</taxon>
        <taxon>Rhabditomorpha</taxon>
        <taxon>Strongyloidea</taxon>
        <taxon>Strongylidae</taxon>
        <taxon>Cylicostephanus</taxon>
    </lineage>
</organism>